<feature type="transmembrane region" description="Helical" evidence="1">
    <location>
        <begin position="39"/>
        <end position="58"/>
    </location>
</feature>
<dbReference type="EMBL" id="JACXSI010000031">
    <property type="protein sequence ID" value="MBD3109236.1"/>
    <property type="molecule type" value="Genomic_DNA"/>
</dbReference>
<keyword evidence="1" id="KW-1133">Transmembrane helix</keyword>
<dbReference type="RefSeq" id="WP_190998775.1">
    <property type="nucleotide sequence ID" value="NZ_JACXSI010000031.1"/>
</dbReference>
<keyword evidence="3" id="KW-1185">Reference proteome</keyword>
<reference evidence="2" key="1">
    <citation type="submission" date="2020-09" db="EMBL/GenBank/DDBJ databases">
        <title>Bacillus faecalis sp. nov., a moderately halophilic bacterium isolated from cow faeces.</title>
        <authorList>
            <person name="Jiang L."/>
            <person name="Lee J."/>
        </authorList>
    </citation>
    <scope>NUCLEOTIDE SEQUENCE</scope>
    <source>
        <strain evidence="2">AGMB 02131</strain>
    </source>
</reference>
<comment type="caution">
    <text evidence="2">The sequence shown here is derived from an EMBL/GenBank/DDBJ whole genome shotgun (WGS) entry which is preliminary data.</text>
</comment>
<evidence type="ECO:0000256" key="1">
    <source>
        <dbReference type="SAM" id="Phobius"/>
    </source>
</evidence>
<gene>
    <name evidence="2" type="ORF">IEO70_12855</name>
</gene>
<keyword evidence="1" id="KW-0812">Transmembrane</keyword>
<proteinExistence type="predicted"/>
<protein>
    <submittedName>
        <fullName evidence="2">Uncharacterized protein</fullName>
    </submittedName>
</protein>
<evidence type="ECO:0000313" key="2">
    <source>
        <dbReference type="EMBL" id="MBD3109236.1"/>
    </source>
</evidence>
<dbReference type="Proteomes" id="UP000602076">
    <property type="component" value="Unassembled WGS sequence"/>
</dbReference>
<keyword evidence="1" id="KW-0472">Membrane</keyword>
<organism evidence="2 3">
    <name type="scientific">Peribacillus faecalis</name>
    <dbReference type="NCBI Taxonomy" id="2772559"/>
    <lineage>
        <taxon>Bacteria</taxon>
        <taxon>Bacillati</taxon>
        <taxon>Bacillota</taxon>
        <taxon>Bacilli</taxon>
        <taxon>Bacillales</taxon>
        <taxon>Bacillaceae</taxon>
        <taxon>Peribacillus</taxon>
    </lineage>
</organism>
<accession>A0A927HC61</accession>
<evidence type="ECO:0000313" key="3">
    <source>
        <dbReference type="Proteomes" id="UP000602076"/>
    </source>
</evidence>
<sequence>MKKQNQVVFYTIKIKGSTIKKFIILDCIASMGIYFLFKWISASILIGVIGSIVGTHGIKKVPLIRIK</sequence>
<dbReference type="AlphaFoldDB" id="A0A927HC61"/>
<name>A0A927HC61_9BACI</name>